<accession>A0A4Y2JNW5</accession>
<dbReference type="Proteomes" id="UP000499080">
    <property type="component" value="Unassembled WGS sequence"/>
</dbReference>
<name>A0A4Y2JNW5_ARAVE</name>
<evidence type="ECO:0000313" key="3">
    <source>
        <dbReference type="Proteomes" id="UP000499080"/>
    </source>
</evidence>
<proteinExistence type="predicted"/>
<feature type="compositionally biased region" description="Basic and acidic residues" evidence="1">
    <location>
        <begin position="67"/>
        <end position="78"/>
    </location>
</feature>
<evidence type="ECO:0000313" key="2">
    <source>
        <dbReference type="EMBL" id="GBM91178.1"/>
    </source>
</evidence>
<keyword evidence="3" id="KW-1185">Reference proteome</keyword>
<protein>
    <submittedName>
        <fullName evidence="2">Uncharacterized protein</fullName>
    </submittedName>
</protein>
<sequence>MRPFPKAQKRKGTSRVEQGRPKHKSKIIKDSPEKLALWALKSNDDRKSEKCGLGGNSAALSKKANKKLSENVERLFKQ</sequence>
<gene>
    <name evidence="2" type="ORF">AVEN_192307_1</name>
</gene>
<dbReference type="EMBL" id="BGPR01003680">
    <property type="protein sequence ID" value="GBM91178.1"/>
    <property type="molecule type" value="Genomic_DNA"/>
</dbReference>
<reference evidence="2 3" key="1">
    <citation type="journal article" date="2019" name="Sci. Rep.">
        <title>Orb-weaving spider Araneus ventricosus genome elucidates the spidroin gene catalogue.</title>
        <authorList>
            <person name="Kono N."/>
            <person name="Nakamura H."/>
            <person name="Ohtoshi R."/>
            <person name="Moran D.A.P."/>
            <person name="Shinohara A."/>
            <person name="Yoshida Y."/>
            <person name="Fujiwara M."/>
            <person name="Mori M."/>
            <person name="Tomita M."/>
            <person name="Arakawa K."/>
        </authorList>
    </citation>
    <scope>NUCLEOTIDE SEQUENCE [LARGE SCALE GENOMIC DNA]</scope>
</reference>
<comment type="caution">
    <text evidence="2">The sequence shown here is derived from an EMBL/GenBank/DDBJ whole genome shotgun (WGS) entry which is preliminary data.</text>
</comment>
<feature type="region of interest" description="Disordered" evidence="1">
    <location>
        <begin position="45"/>
        <end position="78"/>
    </location>
</feature>
<feature type="region of interest" description="Disordered" evidence="1">
    <location>
        <begin position="1"/>
        <end position="30"/>
    </location>
</feature>
<dbReference type="AlphaFoldDB" id="A0A4Y2JNW5"/>
<evidence type="ECO:0000256" key="1">
    <source>
        <dbReference type="SAM" id="MobiDB-lite"/>
    </source>
</evidence>
<organism evidence="2 3">
    <name type="scientific">Araneus ventricosus</name>
    <name type="common">Orbweaver spider</name>
    <name type="synonym">Epeira ventricosa</name>
    <dbReference type="NCBI Taxonomy" id="182803"/>
    <lineage>
        <taxon>Eukaryota</taxon>
        <taxon>Metazoa</taxon>
        <taxon>Ecdysozoa</taxon>
        <taxon>Arthropoda</taxon>
        <taxon>Chelicerata</taxon>
        <taxon>Arachnida</taxon>
        <taxon>Araneae</taxon>
        <taxon>Araneomorphae</taxon>
        <taxon>Entelegynae</taxon>
        <taxon>Araneoidea</taxon>
        <taxon>Araneidae</taxon>
        <taxon>Araneus</taxon>
    </lineage>
</organism>